<dbReference type="PANTHER" id="PTHR31157">
    <property type="entry name" value="SCP DOMAIN-CONTAINING PROTEIN"/>
    <property type="match status" value="1"/>
</dbReference>
<dbReference type="NCBIfam" id="TIGR02909">
    <property type="entry name" value="spore_YkwD"/>
    <property type="match status" value="1"/>
</dbReference>
<dbReference type="InterPro" id="IPR018392">
    <property type="entry name" value="LysM"/>
</dbReference>
<dbReference type="Gene3D" id="3.10.350.10">
    <property type="entry name" value="LysM domain"/>
    <property type="match status" value="1"/>
</dbReference>
<dbReference type="OrthoDB" id="9783944at2"/>
<dbReference type="SUPFAM" id="SSF55797">
    <property type="entry name" value="PR-1-like"/>
    <property type="match status" value="1"/>
</dbReference>
<dbReference type="RefSeq" id="WP_110936876.1">
    <property type="nucleotide sequence ID" value="NZ_KZ614146.1"/>
</dbReference>
<evidence type="ECO:0000259" key="2">
    <source>
        <dbReference type="PROSITE" id="PS51782"/>
    </source>
</evidence>
<evidence type="ECO:0000256" key="1">
    <source>
        <dbReference type="SAM" id="SignalP"/>
    </source>
</evidence>
<dbReference type="Proteomes" id="UP000281498">
    <property type="component" value="Unassembled WGS sequence"/>
</dbReference>
<dbReference type="AlphaFoldDB" id="A0A3A9KKZ6"/>
<feature type="domain" description="LysM" evidence="2">
    <location>
        <begin position="27"/>
        <end position="72"/>
    </location>
</feature>
<dbReference type="SUPFAM" id="SSF54106">
    <property type="entry name" value="LysM domain"/>
    <property type="match status" value="1"/>
</dbReference>
<dbReference type="Pfam" id="PF01476">
    <property type="entry name" value="LysM"/>
    <property type="match status" value="1"/>
</dbReference>
<sequence>MIKKVLSSVIALCVVFPLVNSEVEASSTYQVKNGDTLWFISVEQGVKYSDLLASNKNISNPNIISVGQQLTIPASQNGTTVEQSSQLSQFEQEVVRLTNIERENQGLSPLQIDNQVSKVARIKSEDMRDQNYFSHQSPTHGSPFDMLKNYGVSYRGAGENIAAGQSTPQQVVQGWMNSQGHRENILKSSFTHIGVGHVEGGSYGHYWTQMFTTK</sequence>
<dbReference type="InterPro" id="IPR035940">
    <property type="entry name" value="CAP_sf"/>
</dbReference>
<dbReference type="PANTHER" id="PTHR31157:SF1">
    <property type="entry name" value="SCP DOMAIN-CONTAINING PROTEIN"/>
    <property type="match status" value="1"/>
</dbReference>
<dbReference type="SMART" id="SM00257">
    <property type="entry name" value="LysM"/>
    <property type="match status" value="1"/>
</dbReference>
<reference evidence="3 4" key="1">
    <citation type="submission" date="2017-10" db="EMBL/GenBank/DDBJ databases">
        <title>Bacillus sp. nov., a halophilic bacterium isolated from a Keqin Lake.</title>
        <authorList>
            <person name="Wang H."/>
        </authorList>
    </citation>
    <scope>NUCLEOTIDE SEQUENCE [LARGE SCALE GENOMIC DNA]</scope>
    <source>
        <strain evidence="3 4">KCTC 13187</strain>
    </source>
</reference>
<feature type="signal peptide" evidence="1">
    <location>
        <begin position="1"/>
        <end position="21"/>
    </location>
</feature>
<comment type="caution">
    <text evidence="3">The sequence shown here is derived from an EMBL/GenBank/DDBJ whole genome shotgun (WGS) entry which is preliminary data.</text>
</comment>
<dbReference type="CDD" id="cd05379">
    <property type="entry name" value="CAP_bacterial"/>
    <property type="match status" value="1"/>
</dbReference>
<feature type="chain" id="PRO_5039288577" description="LysM domain-containing protein" evidence="1">
    <location>
        <begin position="22"/>
        <end position="214"/>
    </location>
</feature>
<proteinExistence type="predicted"/>
<keyword evidence="4" id="KW-1185">Reference proteome</keyword>
<evidence type="ECO:0000313" key="3">
    <source>
        <dbReference type="EMBL" id="RKL68485.1"/>
    </source>
</evidence>
<dbReference type="Gene3D" id="3.40.33.10">
    <property type="entry name" value="CAP"/>
    <property type="match status" value="1"/>
</dbReference>
<dbReference type="Pfam" id="PF00188">
    <property type="entry name" value="CAP"/>
    <property type="match status" value="1"/>
</dbReference>
<accession>A0A3A9KKZ6</accession>
<gene>
    <name evidence="3" type="ORF">CR203_00040</name>
</gene>
<name>A0A3A9KKZ6_9BACI</name>
<dbReference type="InterPro" id="IPR036779">
    <property type="entry name" value="LysM_dom_sf"/>
</dbReference>
<dbReference type="CDD" id="cd00118">
    <property type="entry name" value="LysM"/>
    <property type="match status" value="1"/>
</dbReference>
<evidence type="ECO:0000313" key="4">
    <source>
        <dbReference type="Proteomes" id="UP000281498"/>
    </source>
</evidence>
<dbReference type="EMBL" id="PDOE01000001">
    <property type="protein sequence ID" value="RKL68485.1"/>
    <property type="molecule type" value="Genomic_DNA"/>
</dbReference>
<dbReference type="InterPro" id="IPR014044">
    <property type="entry name" value="CAP_dom"/>
</dbReference>
<organism evidence="3 4">
    <name type="scientific">Salipaludibacillus neizhouensis</name>
    <dbReference type="NCBI Taxonomy" id="885475"/>
    <lineage>
        <taxon>Bacteria</taxon>
        <taxon>Bacillati</taxon>
        <taxon>Bacillota</taxon>
        <taxon>Bacilli</taxon>
        <taxon>Bacillales</taxon>
        <taxon>Bacillaceae</taxon>
    </lineage>
</organism>
<dbReference type="PROSITE" id="PS51782">
    <property type="entry name" value="LYSM"/>
    <property type="match status" value="1"/>
</dbReference>
<keyword evidence="1" id="KW-0732">Signal</keyword>
<protein>
    <recommendedName>
        <fullName evidence="2">LysM domain-containing protein</fullName>
    </recommendedName>
</protein>
<dbReference type="InterPro" id="IPR014258">
    <property type="entry name" value="CAP_domain_YkwD-like"/>
</dbReference>